<keyword evidence="4 5" id="KW-0472">Membrane</keyword>
<dbReference type="InterPro" id="IPR050925">
    <property type="entry name" value="Rhomboid_protease_S54"/>
</dbReference>
<dbReference type="PANTHER" id="PTHR43731">
    <property type="entry name" value="RHOMBOID PROTEASE"/>
    <property type="match status" value="1"/>
</dbReference>
<evidence type="ECO:0000256" key="3">
    <source>
        <dbReference type="ARBA" id="ARBA00022989"/>
    </source>
</evidence>
<keyword evidence="2 5" id="KW-0812">Transmembrane</keyword>
<keyword evidence="7" id="KW-0645">Protease</keyword>
<feature type="transmembrane region" description="Helical" evidence="5">
    <location>
        <begin position="92"/>
        <end position="108"/>
    </location>
</feature>
<dbReference type="PANTHER" id="PTHR43731:SF9">
    <property type="entry name" value="SLR1461 PROTEIN"/>
    <property type="match status" value="1"/>
</dbReference>
<feature type="transmembrane region" description="Helical" evidence="5">
    <location>
        <begin position="139"/>
        <end position="158"/>
    </location>
</feature>
<dbReference type="OrthoDB" id="465874at2"/>
<evidence type="ECO:0000313" key="7">
    <source>
        <dbReference type="EMBL" id="TBN01361.1"/>
    </source>
</evidence>
<keyword evidence="8" id="KW-1185">Reference proteome</keyword>
<evidence type="ECO:0000256" key="1">
    <source>
        <dbReference type="ARBA" id="ARBA00004141"/>
    </source>
</evidence>
<dbReference type="GO" id="GO:0006508">
    <property type="term" value="P:proteolysis"/>
    <property type="evidence" value="ECO:0007669"/>
    <property type="project" value="UniProtKB-KW"/>
</dbReference>
<evidence type="ECO:0000259" key="6">
    <source>
        <dbReference type="Pfam" id="PF01694"/>
    </source>
</evidence>
<dbReference type="Gene3D" id="1.20.1540.10">
    <property type="entry name" value="Rhomboid-like"/>
    <property type="match status" value="1"/>
</dbReference>
<evidence type="ECO:0000256" key="5">
    <source>
        <dbReference type="SAM" id="Phobius"/>
    </source>
</evidence>
<organism evidence="7 8">
    <name type="scientific">Hyunsoonleella flava</name>
    <dbReference type="NCBI Taxonomy" id="2527939"/>
    <lineage>
        <taxon>Bacteria</taxon>
        <taxon>Pseudomonadati</taxon>
        <taxon>Bacteroidota</taxon>
        <taxon>Flavobacteriia</taxon>
        <taxon>Flavobacteriales</taxon>
        <taxon>Flavobacteriaceae</taxon>
    </lineage>
</organism>
<accession>A0A4Q9FCI4</accession>
<evidence type="ECO:0000256" key="4">
    <source>
        <dbReference type="ARBA" id="ARBA00023136"/>
    </source>
</evidence>
<feature type="domain" description="Peptidase S54 rhomboid" evidence="6">
    <location>
        <begin position="54"/>
        <end position="184"/>
    </location>
</feature>
<feature type="transmembrane region" description="Helical" evidence="5">
    <location>
        <begin position="114"/>
        <end position="132"/>
    </location>
</feature>
<evidence type="ECO:0000256" key="2">
    <source>
        <dbReference type="ARBA" id="ARBA00022692"/>
    </source>
</evidence>
<dbReference type="InterPro" id="IPR035952">
    <property type="entry name" value="Rhomboid-like_sf"/>
</dbReference>
<dbReference type="GO" id="GO:0004252">
    <property type="term" value="F:serine-type endopeptidase activity"/>
    <property type="evidence" value="ECO:0007669"/>
    <property type="project" value="InterPro"/>
</dbReference>
<protein>
    <submittedName>
        <fullName evidence="7">Rhomboid family intramembrane serine protease</fullName>
    </submittedName>
</protein>
<dbReference type="SUPFAM" id="SSF144091">
    <property type="entry name" value="Rhomboid-like"/>
    <property type="match status" value="1"/>
</dbReference>
<dbReference type="EMBL" id="SIRT01000012">
    <property type="protein sequence ID" value="TBN01361.1"/>
    <property type="molecule type" value="Genomic_DNA"/>
</dbReference>
<dbReference type="Pfam" id="PF01694">
    <property type="entry name" value="Rhomboid"/>
    <property type="match status" value="1"/>
</dbReference>
<proteinExistence type="predicted"/>
<comment type="caution">
    <text evidence="7">The sequence shown here is derived from an EMBL/GenBank/DDBJ whole genome shotgun (WGS) entry which is preliminary data.</text>
</comment>
<reference evidence="7 8" key="1">
    <citation type="submission" date="2019-02" db="EMBL/GenBank/DDBJ databases">
        <title>Hyunsoonleella sp., isolated from marine sediment.</title>
        <authorList>
            <person name="Liu B.-T."/>
        </authorList>
    </citation>
    <scope>NUCLEOTIDE SEQUENCE [LARGE SCALE GENOMIC DNA]</scope>
    <source>
        <strain evidence="7 8">T58</strain>
    </source>
</reference>
<dbReference type="RefSeq" id="WP_130965036.1">
    <property type="nucleotide sequence ID" value="NZ_SIRT01000012.1"/>
</dbReference>
<feature type="transmembrane region" description="Helical" evidence="5">
    <location>
        <begin position="164"/>
        <end position="183"/>
    </location>
</feature>
<name>A0A4Q9FCI4_9FLAO</name>
<dbReference type="InterPro" id="IPR022764">
    <property type="entry name" value="Peptidase_S54_rhomboid_dom"/>
</dbReference>
<dbReference type="AlphaFoldDB" id="A0A4Q9FCI4"/>
<gene>
    <name evidence="7" type="ORF">EYD45_13220</name>
</gene>
<feature type="transmembrane region" description="Helical" evidence="5">
    <location>
        <begin position="67"/>
        <end position="85"/>
    </location>
</feature>
<dbReference type="Proteomes" id="UP000291142">
    <property type="component" value="Unassembled WGS sequence"/>
</dbReference>
<keyword evidence="3 5" id="KW-1133">Transmembrane helix</keyword>
<feature type="transmembrane region" description="Helical" evidence="5">
    <location>
        <begin position="12"/>
        <end position="30"/>
    </location>
</feature>
<evidence type="ECO:0000313" key="8">
    <source>
        <dbReference type="Proteomes" id="UP000291142"/>
    </source>
</evidence>
<dbReference type="GO" id="GO:0016020">
    <property type="term" value="C:membrane"/>
    <property type="evidence" value="ECO:0007669"/>
    <property type="project" value="UniProtKB-SubCell"/>
</dbReference>
<comment type="subcellular location">
    <subcellularLocation>
        <location evidence="1">Membrane</location>
        <topology evidence="1">Multi-pass membrane protein</topology>
    </subcellularLocation>
</comment>
<keyword evidence="7" id="KW-0378">Hydrolase</keyword>
<sequence length="243" mass="28551">MKQKQHFEYSTGVIAYPILFVLIIWLVFWFEVRFGFNFSKYGVLPQTFSGLKGVILSPFIHGDIQHLYHNTIPLFVLSMALFYFYKPIAWKVMLWGVLLSGFLTWCIGRSSYHIGASGLIYVLVSFTFFKGVFAKHYRLIALSLLVVFLYGSMIWYTLPIEEGISWEGHLSGLITGLVFALIFKRQIAKPKKYVWEQENYNEDDDPFLKHFDEDGNFIEQIEPEMEAEQFPKIKYEFKEDKKE</sequence>